<dbReference type="RefSeq" id="WP_151754544.1">
    <property type="nucleotide sequence ID" value="NZ_BKZW01000001.1"/>
</dbReference>
<name>A0A5J4KJA9_9CHLR</name>
<keyword evidence="3" id="KW-1185">Reference proteome</keyword>
<dbReference type="PANTHER" id="PTHR43777">
    <property type="entry name" value="MOLYBDENUM COFACTOR CYTIDYLYLTRANSFERASE"/>
    <property type="match status" value="1"/>
</dbReference>
<dbReference type="PANTHER" id="PTHR43777:SF1">
    <property type="entry name" value="MOLYBDENUM COFACTOR CYTIDYLYLTRANSFERASE"/>
    <property type="match status" value="1"/>
</dbReference>
<dbReference type="AlphaFoldDB" id="A0A5J4KJA9"/>
<feature type="domain" description="MobA-like NTP transferase" evidence="1">
    <location>
        <begin position="9"/>
        <end position="181"/>
    </location>
</feature>
<proteinExistence type="predicted"/>
<dbReference type="SUPFAM" id="SSF53448">
    <property type="entry name" value="Nucleotide-diphospho-sugar transferases"/>
    <property type="match status" value="1"/>
</dbReference>
<evidence type="ECO:0000313" key="3">
    <source>
        <dbReference type="Proteomes" id="UP000326912"/>
    </source>
</evidence>
<comment type="caution">
    <text evidence="2">The sequence shown here is derived from an EMBL/GenBank/DDBJ whole genome shotgun (WGS) entry which is preliminary data.</text>
</comment>
<keyword evidence="2" id="KW-0548">Nucleotidyltransferase</keyword>
<dbReference type="Proteomes" id="UP000326912">
    <property type="component" value="Unassembled WGS sequence"/>
</dbReference>
<organism evidence="2 3">
    <name type="scientific">Dictyobacter vulcani</name>
    <dbReference type="NCBI Taxonomy" id="2607529"/>
    <lineage>
        <taxon>Bacteria</taxon>
        <taxon>Bacillati</taxon>
        <taxon>Chloroflexota</taxon>
        <taxon>Ktedonobacteria</taxon>
        <taxon>Ktedonobacterales</taxon>
        <taxon>Dictyobacteraceae</taxon>
        <taxon>Dictyobacter</taxon>
    </lineage>
</organism>
<keyword evidence="2" id="KW-0808">Transferase</keyword>
<protein>
    <submittedName>
        <fullName evidence="2">Molybdenum cofactor cytidylyltransferase</fullName>
    </submittedName>
</protein>
<dbReference type="CDD" id="cd04182">
    <property type="entry name" value="GT_2_like_f"/>
    <property type="match status" value="1"/>
</dbReference>
<dbReference type="InterPro" id="IPR029044">
    <property type="entry name" value="Nucleotide-diphossugar_trans"/>
</dbReference>
<evidence type="ECO:0000313" key="2">
    <source>
        <dbReference type="EMBL" id="GER86410.1"/>
    </source>
</evidence>
<dbReference type="Pfam" id="PF12804">
    <property type="entry name" value="NTP_transf_3"/>
    <property type="match status" value="1"/>
</dbReference>
<dbReference type="EMBL" id="BKZW01000001">
    <property type="protein sequence ID" value="GER86410.1"/>
    <property type="molecule type" value="Genomic_DNA"/>
</dbReference>
<gene>
    <name evidence="2" type="ORF">KDW_05720</name>
</gene>
<dbReference type="Gene3D" id="3.90.550.10">
    <property type="entry name" value="Spore Coat Polysaccharide Biosynthesis Protein SpsA, Chain A"/>
    <property type="match status" value="1"/>
</dbReference>
<sequence length="225" mass="24322">MSKRDAIAAIILAAGSSSRMAHGYHKLLLPLGEKPVLAYVLDATLQSQVAHVFVITGHQSPQITAALHNYSDNNKISLQENPAYTQGMSTSLHTGIQAIRTHNNALHYTGAIVLLGDQPFISARLLDTLIATRQQTGKRIVAPCYHGKRGNPVLFDASLFAELSTVTGDEGGRSVIAHHPDEIESVELGDALAQHDVDTWEAYQAALVAWQQQQNGLKESNDGDI</sequence>
<accession>A0A5J4KJA9</accession>
<reference evidence="2 3" key="1">
    <citation type="submission" date="2019-10" db="EMBL/GenBank/DDBJ databases">
        <title>Dictyobacter vulcani sp. nov., within the class Ktedonobacteria, isolated from soil of volcanic Mt. Zao.</title>
        <authorList>
            <person name="Zheng Y."/>
            <person name="Wang C.M."/>
            <person name="Sakai Y."/>
            <person name="Abe K."/>
            <person name="Yokota A."/>
            <person name="Yabe S."/>
        </authorList>
    </citation>
    <scope>NUCLEOTIDE SEQUENCE [LARGE SCALE GENOMIC DNA]</scope>
    <source>
        <strain evidence="2 3">W12</strain>
    </source>
</reference>
<dbReference type="GO" id="GO:0016779">
    <property type="term" value="F:nucleotidyltransferase activity"/>
    <property type="evidence" value="ECO:0007669"/>
    <property type="project" value="UniProtKB-KW"/>
</dbReference>
<dbReference type="InterPro" id="IPR025877">
    <property type="entry name" value="MobA-like_NTP_Trfase"/>
</dbReference>
<evidence type="ECO:0000259" key="1">
    <source>
        <dbReference type="Pfam" id="PF12804"/>
    </source>
</evidence>